<organism evidence="1 2">
    <name type="scientific">Hypoxylon rubiginosum</name>
    <dbReference type="NCBI Taxonomy" id="110542"/>
    <lineage>
        <taxon>Eukaryota</taxon>
        <taxon>Fungi</taxon>
        <taxon>Dikarya</taxon>
        <taxon>Ascomycota</taxon>
        <taxon>Pezizomycotina</taxon>
        <taxon>Sordariomycetes</taxon>
        <taxon>Xylariomycetidae</taxon>
        <taxon>Xylariales</taxon>
        <taxon>Hypoxylaceae</taxon>
        <taxon>Hypoxylon</taxon>
    </lineage>
</organism>
<comment type="caution">
    <text evidence="1">The sequence shown here is derived from an EMBL/GenBank/DDBJ whole genome shotgun (WGS) entry which is preliminary data.</text>
</comment>
<dbReference type="Proteomes" id="UP001497700">
    <property type="component" value="Unassembled WGS sequence"/>
</dbReference>
<sequence length="626" mass="70446">MPKQRAILGLRLAPRRISFLLVLLGFFALFTLLFTLPSAIPTGPSLSKSIADHKFSIPKYKDKISSSILNPFRPASHRPPEQKNSTYGGSSWYSNWNWRSPFSSSITLDENRSLLPPLKDRASIYCYYDTTVQRDKATGEADSALLLTWRRAWWAQGFKPIILSPAEAMNNPLYDELQRLEVEPGFKKDMMRWLAWENMGGGLLAHHLLLPMAAHEDPMLSFLRRGEYPGLTRWEGFDNALFAGPKIQIADAIIQALRTPQKKTAKDFIAAVTGDTFRVDPSRDSLAFYDTKTIEKTYPKVAEAMAASREKGLKSLNLLINFHLHNTWQDAFSNGIAVLKPMPAHTTHMIEPALDLATRLATCSDSPMPTSCPPNIPKCTPCVSSHPMKIATPARYRNTTGLYTIGTVPHPYTLRTLDTQRETLDIAFVRREIKKRDEWLYLVFQELLGTGISGSVRVVKFKDAVAGDYAASHSLWLTAERESVVPHDLDWWFGFAVPTNATDDGKSETPVPGPERRPKPQHDPADGPVPADDDLSREPRLLDRAREVFRSKIDSDVRVRSAIEAWNLADTEAWRFARAFLARSRVERMKWEEEESRYAGGVGSDADNAKSGSSSGWLRWGDNDED</sequence>
<proteinExistence type="predicted"/>
<dbReference type="EMBL" id="MU393613">
    <property type="protein sequence ID" value="KAI4859793.1"/>
    <property type="molecule type" value="Genomic_DNA"/>
</dbReference>
<accession>A0ACB9YKB9</accession>
<reference evidence="1 2" key="1">
    <citation type="journal article" date="2022" name="New Phytol.">
        <title>Ecological generalism drives hyperdiversity of secondary metabolite gene clusters in xylarialean endophytes.</title>
        <authorList>
            <person name="Franco M.E.E."/>
            <person name="Wisecaver J.H."/>
            <person name="Arnold A.E."/>
            <person name="Ju Y.M."/>
            <person name="Slot J.C."/>
            <person name="Ahrendt S."/>
            <person name="Moore L.P."/>
            <person name="Eastman K.E."/>
            <person name="Scott K."/>
            <person name="Konkel Z."/>
            <person name="Mondo S.J."/>
            <person name="Kuo A."/>
            <person name="Hayes R.D."/>
            <person name="Haridas S."/>
            <person name="Andreopoulos B."/>
            <person name="Riley R."/>
            <person name="LaButti K."/>
            <person name="Pangilinan J."/>
            <person name="Lipzen A."/>
            <person name="Amirebrahimi M."/>
            <person name="Yan J."/>
            <person name="Adam C."/>
            <person name="Keymanesh K."/>
            <person name="Ng V."/>
            <person name="Louie K."/>
            <person name="Northen T."/>
            <person name="Drula E."/>
            <person name="Henrissat B."/>
            <person name="Hsieh H.M."/>
            <person name="Youens-Clark K."/>
            <person name="Lutzoni F."/>
            <person name="Miadlikowska J."/>
            <person name="Eastwood D.C."/>
            <person name="Hamelin R.C."/>
            <person name="Grigoriev I.V."/>
            <person name="U'Ren J.M."/>
        </authorList>
    </citation>
    <scope>NUCLEOTIDE SEQUENCE [LARGE SCALE GENOMIC DNA]</scope>
    <source>
        <strain evidence="1 2">CBS 119005</strain>
    </source>
</reference>
<protein>
    <submittedName>
        <fullName evidence="1">Uncharacterized protein</fullName>
    </submittedName>
</protein>
<keyword evidence="2" id="KW-1185">Reference proteome</keyword>
<gene>
    <name evidence="1" type="ORF">F4820DRAFT_140470</name>
</gene>
<name>A0ACB9YKB9_9PEZI</name>
<evidence type="ECO:0000313" key="2">
    <source>
        <dbReference type="Proteomes" id="UP001497700"/>
    </source>
</evidence>
<evidence type="ECO:0000313" key="1">
    <source>
        <dbReference type="EMBL" id="KAI4859793.1"/>
    </source>
</evidence>